<dbReference type="EMBL" id="FQVC01000016">
    <property type="protein sequence ID" value="SHF87113.1"/>
    <property type="molecule type" value="Genomic_DNA"/>
</dbReference>
<feature type="domain" description="HIG1" evidence="5">
    <location>
        <begin position="1"/>
        <end position="67"/>
    </location>
</feature>
<evidence type="ECO:0000256" key="2">
    <source>
        <dbReference type="ARBA" id="ARBA00022989"/>
    </source>
</evidence>
<dbReference type="PATRIC" id="fig|1121477.3.peg.2432"/>
<feature type="transmembrane region" description="Helical" evidence="4">
    <location>
        <begin position="40"/>
        <end position="61"/>
    </location>
</feature>
<evidence type="ECO:0000256" key="3">
    <source>
        <dbReference type="ARBA" id="ARBA00023136"/>
    </source>
</evidence>
<evidence type="ECO:0000259" key="5">
    <source>
        <dbReference type="PROSITE" id="PS51503"/>
    </source>
</evidence>
<gene>
    <name evidence="7" type="ORF">SAMN02745223_03745</name>
    <name evidence="6" type="ORF">VW29_06720</name>
</gene>
<keyword evidence="2 4" id="KW-1133">Transmembrane helix</keyword>
<dbReference type="Proteomes" id="UP000033608">
    <property type="component" value="Unassembled WGS sequence"/>
</dbReference>
<proteinExistence type="predicted"/>
<evidence type="ECO:0000313" key="7">
    <source>
        <dbReference type="EMBL" id="SHF87113.1"/>
    </source>
</evidence>
<dbReference type="Pfam" id="PF04588">
    <property type="entry name" value="HIG_1_N"/>
    <property type="match status" value="1"/>
</dbReference>
<organism evidence="6 8">
    <name type="scientific">Devosia limi DSM 17137</name>
    <dbReference type="NCBI Taxonomy" id="1121477"/>
    <lineage>
        <taxon>Bacteria</taxon>
        <taxon>Pseudomonadati</taxon>
        <taxon>Pseudomonadota</taxon>
        <taxon>Alphaproteobacteria</taxon>
        <taxon>Hyphomicrobiales</taxon>
        <taxon>Devosiaceae</taxon>
        <taxon>Devosia</taxon>
    </lineage>
</organism>
<evidence type="ECO:0000313" key="8">
    <source>
        <dbReference type="Proteomes" id="UP000033608"/>
    </source>
</evidence>
<dbReference type="Proteomes" id="UP000184533">
    <property type="component" value="Unassembled WGS sequence"/>
</dbReference>
<evidence type="ECO:0000256" key="4">
    <source>
        <dbReference type="SAM" id="Phobius"/>
    </source>
</evidence>
<keyword evidence="3 4" id="KW-0472">Membrane</keyword>
<dbReference type="EMBL" id="LAJF01000059">
    <property type="protein sequence ID" value="KKB85242.1"/>
    <property type="molecule type" value="Genomic_DNA"/>
</dbReference>
<accession>A0A0F5LUB4</accession>
<dbReference type="InterPro" id="IPR007667">
    <property type="entry name" value="Hypoxia_induced_domain"/>
</dbReference>
<keyword evidence="8" id="KW-1185">Reference proteome</keyword>
<dbReference type="STRING" id="1121477.SAMN02745223_03745"/>
<dbReference type="RefSeq" id="WP_046134548.1">
    <property type="nucleotide sequence ID" value="NZ_FQVC01000016.1"/>
</dbReference>
<dbReference type="AlphaFoldDB" id="A0A0F5LUB4"/>
<name>A0A0F5LUB4_9HYPH</name>
<protein>
    <submittedName>
        <fullName evidence="7">Hypoxia induced protein conserved region</fullName>
    </submittedName>
    <submittedName>
        <fullName evidence="6">Membrane protein</fullName>
    </submittedName>
</protein>
<feature type="transmembrane region" description="Helical" evidence="4">
    <location>
        <begin position="6"/>
        <end position="28"/>
    </location>
</feature>
<evidence type="ECO:0000313" key="9">
    <source>
        <dbReference type="Proteomes" id="UP000184533"/>
    </source>
</evidence>
<evidence type="ECO:0000313" key="6">
    <source>
        <dbReference type="EMBL" id="KKB85242.1"/>
    </source>
</evidence>
<evidence type="ECO:0000256" key="1">
    <source>
        <dbReference type="ARBA" id="ARBA00022692"/>
    </source>
</evidence>
<reference evidence="6 8" key="1">
    <citation type="submission" date="2015-03" db="EMBL/GenBank/DDBJ databases">
        <authorList>
            <person name="Hassan Y.I."/>
            <person name="Lepp D."/>
            <person name="Zhou T."/>
        </authorList>
    </citation>
    <scope>NUCLEOTIDE SEQUENCE [LARGE SCALE GENOMIC DNA]</scope>
    <source>
        <strain evidence="6 8">DSM 17137</strain>
    </source>
</reference>
<sequence>MQTALNFAIALALIFVVVVLGLGLWNMLKGGSGNTSQKLMRLRVMGQAVALVLLLAALFFFGGGGRG</sequence>
<keyword evidence="1 4" id="KW-0812">Transmembrane</keyword>
<dbReference type="NCBIfam" id="NF033233">
    <property type="entry name" value="twin_helix"/>
    <property type="match status" value="1"/>
</dbReference>
<reference evidence="7 9" key="2">
    <citation type="submission" date="2016-11" db="EMBL/GenBank/DDBJ databases">
        <authorList>
            <person name="Jaros S."/>
            <person name="Januszkiewicz K."/>
            <person name="Wedrychowicz H."/>
        </authorList>
    </citation>
    <scope>NUCLEOTIDE SEQUENCE [LARGE SCALE GENOMIC DNA]</scope>
    <source>
        <strain evidence="7 9">DSM 17137</strain>
    </source>
</reference>
<dbReference type="PROSITE" id="PS51503">
    <property type="entry name" value="HIG1"/>
    <property type="match status" value="1"/>
</dbReference>
<dbReference type="Gene3D" id="6.10.140.1320">
    <property type="match status" value="1"/>
</dbReference>